<comment type="caution">
    <text evidence="2">The sequence shown here is derived from an EMBL/GenBank/DDBJ whole genome shotgun (WGS) entry which is preliminary data.</text>
</comment>
<feature type="region of interest" description="Disordered" evidence="1">
    <location>
        <begin position="1"/>
        <end position="25"/>
    </location>
</feature>
<evidence type="ECO:0000256" key="1">
    <source>
        <dbReference type="SAM" id="MobiDB-lite"/>
    </source>
</evidence>
<keyword evidence="3" id="KW-1185">Reference proteome</keyword>
<name>A0A9D4LLP6_DREPO</name>
<evidence type="ECO:0000313" key="2">
    <source>
        <dbReference type="EMBL" id="KAH3860320.1"/>
    </source>
</evidence>
<sequence>MVSLHRRDGDSGGGSVEDGCGGPWAEIQDFEGRPYEVCMSGFIDMLSPSLHDHDHLMG</sequence>
<dbReference type="AlphaFoldDB" id="A0A9D4LLP6"/>
<organism evidence="2 3">
    <name type="scientific">Dreissena polymorpha</name>
    <name type="common">Zebra mussel</name>
    <name type="synonym">Mytilus polymorpha</name>
    <dbReference type="NCBI Taxonomy" id="45954"/>
    <lineage>
        <taxon>Eukaryota</taxon>
        <taxon>Metazoa</taxon>
        <taxon>Spiralia</taxon>
        <taxon>Lophotrochozoa</taxon>
        <taxon>Mollusca</taxon>
        <taxon>Bivalvia</taxon>
        <taxon>Autobranchia</taxon>
        <taxon>Heteroconchia</taxon>
        <taxon>Euheterodonta</taxon>
        <taxon>Imparidentia</taxon>
        <taxon>Neoheterodontei</taxon>
        <taxon>Myida</taxon>
        <taxon>Dreissenoidea</taxon>
        <taxon>Dreissenidae</taxon>
        <taxon>Dreissena</taxon>
    </lineage>
</organism>
<proteinExistence type="predicted"/>
<feature type="compositionally biased region" description="Basic and acidic residues" evidence="1">
    <location>
        <begin position="1"/>
        <end position="10"/>
    </location>
</feature>
<dbReference type="Proteomes" id="UP000828390">
    <property type="component" value="Unassembled WGS sequence"/>
</dbReference>
<gene>
    <name evidence="2" type="ORF">DPMN_023217</name>
</gene>
<accession>A0A9D4LLP6</accession>
<reference evidence="2" key="1">
    <citation type="journal article" date="2019" name="bioRxiv">
        <title>The Genome of the Zebra Mussel, Dreissena polymorpha: A Resource for Invasive Species Research.</title>
        <authorList>
            <person name="McCartney M.A."/>
            <person name="Auch B."/>
            <person name="Kono T."/>
            <person name="Mallez S."/>
            <person name="Zhang Y."/>
            <person name="Obille A."/>
            <person name="Becker A."/>
            <person name="Abrahante J.E."/>
            <person name="Garbe J."/>
            <person name="Badalamenti J.P."/>
            <person name="Herman A."/>
            <person name="Mangelson H."/>
            <person name="Liachko I."/>
            <person name="Sullivan S."/>
            <person name="Sone E.D."/>
            <person name="Koren S."/>
            <person name="Silverstein K.A.T."/>
            <person name="Beckman K.B."/>
            <person name="Gohl D.M."/>
        </authorList>
    </citation>
    <scope>NUCLEOTIDE SEQUENCE</scope>
    <source>
        <strain evidence="2">Duluth1</strain>
        <tissue evidence="2">Whole animal</tissue>
    </source>
</reference>
<dbReference type="EMBL" id="JAIWYP010000002">
    <property type="protein sequence ID" value="KAH3860320.1"/>
    <property type="molecule type" value="Genomic_DNA"/>
</dbReference>
<reference evidence="2" key="2">
    <citation type="submission" date="2020-11" db="EMBL/GenBank/DDBJ databases">
        <authorList>
            <person name="McCartney M.A."/>
            <person name="Auch B."/>
            <person name="Kono T."/>
            <person name="Mallez S."/>
            <person name="Becker A."/>
            <person name="Gohl D.M."/>
            <person name="Silverstein K.A.T."/>
            <person name="Koren S."/>
            <person name="Bechman K.B."/>
            <person name="Herman A."/>
            <person name="Abrahante J.E."/>
            <person name="Garbe J."/>
        </authorList>
    </citation>
    <scope>NUCLEOTIDE SEQUENCE</scope>
    <source>
        <strain evidence="2">Duluth1</strain>
        <tissue evidence="2">Whole animal</tissue>
    </source>
</reference>
<protein>
    <submittedName>
        <fullName evidence="2">Uncharacterized protein</fullName>
    </submittedName>
</protein>
<evidence type="ECO:0000313" key="3">
    <source>
        <dbReference type="Proteomes" id="UP000828390"/>
    </source>
</evidence>
<feature type="compositionally biased region" description="Gly residues" evidence="1">
    <location>
        <begin position="11"/>
        <end position="22"/>
    </location>
</feature>